<dbReference type="Proteomes" id="UP000042738">
    <property type="component" value="Plasmid pSsAf2.3-2"/>
</dbReference>
<dbReference type="EMBL" id="CP050855">
    <property type="protein sequence ID" value="QLH61828.1"/>
    <property type="molecule type" value="Genomic_DNA"/>
</dbReference>
<dbReference type="InterPro" id="IPR043502">
    <property type="entry name" value="DNA/RNA_pol_sf"/>
</dbReference>
<dbReference type="EC" id="2.7.7.49" evidence="1"/>
<evidence type="ECO:0000256" key="9">
    <source>
        <dbReference type="ARBA" id="ARBA00048173"/>
    </source>
</evidence>
<evidence type="ECO:0000313" key="12">
    <source>
        <dbReference type="EMBL" id="QLH61872.1"/>
    </source>
</evidence>
<evidence type="ECO:0000256" key="8">
    <source>
        <dbReference type="ARBA" id="ARBA00034120"/>
    </source>
</evidence>
<dbReference type="GeneID" id="93738219"/>
<keyword evidence="3 15" id="KW-0548">Nucleotidyltransferase</keyword>
<evidence type="ECO:0000256" key="3">
    <source>
        <dbReference type="ARBA" id="ARBA00022695"/>
    </source>
</evidence>
<dbReference type="Proteomes" id="UP000042738">
    <property type="component" value="Plasmid pSsAf2.3-1"/>
</dbReference>
<comment type="similarity">
    <text evidence="8">Belongs to the bacterial reverse transcriptase family.</text>
</comment>
<dbReference type="InterPro" id="IPR051083">
    <property type="entry name" value="GrpII_Intron_Splice-Mob/Def"/>
</dbReference>
<evidence type="ECO:0000313" key="11">
    <source>
        <dbReference type="EMBL" id="QLH61828.1"/>
    </source>
</evidence>
<evidence type="ECO:0000313" key="13">
    <source>
        <dbReference type="EMBL" id="QLH63542.1"/>
    </source>
</evidence>
<geneLocation type="plasmid" evidence="16 17">
    <name>pSsAf2.3-2</name>
</geneLocation>
<dbReference type="Pfam" id="PF00078">
    <property type="entry name" value="RVT_1"/>
    <property type="match status" value="1"/>
</dbReference>
<evidence type="ECO:0000313" key="14">
    <source>
        <dbReference type="EMBL" id="QLH64490.1"/>
    </source>
</evidence>
<dbReference type="InterPro" id="IPR013597">
    <property type="entry name" value="Mat_intron_G2"/>
</dbReference>
<dbReference type="InterPro" id="IPR000123">
    <property type="entry name" value="Reverse_transcriptase_msDNA"/>
</dbReference>
<evidence type="ECO:0000256" key="1">
    <source>
        <dbReference type="ARBA" id="ARBA00012493"/>
    </source>
</evidence>
<dbReference type="RefSeq" id="WP_052447675.1">
    <property type="nucleotide sequence ID" value="NZ_CP050855.1"/>
</dbReference>
<reference evidence="15 17" key="1">
    <citation type="journal article" date="2014" name="Genome Announc.">
        <title>Whole-Genome Sequence of Serratia symbiotica Strain CWBI-2.3T, a Free-Living Symbiont of the Black Bean Aphid Aphis fabae.</title>
        <authorList>
            <person name="Foray V."/>
            <person name="Grigorescu A.S."/>
            <person name="Sabri A."/>
            <person name="Haubruge E."/>
            <person name="Lognay G."/>
            <person name="Francis F."/>
            <person name="Fauconnier M.L."/>
            <person name="Hance T."/>
            <person name="Thonart P."/>
        </authorList>
    </citation>
    <scope>NUCLEOTIDE SEQUENCE [LARGE SCALE GENOMIC DNA]</scope>
    <source>
        <strain evidence="15">CWBI-2.3</strain>
        <plasmid evidence="15 17">pSsAf2.3-1</plasmid>
        <plasmid evidence="16 17">pSsAf2.3-2</plasmid>
    </source>
</reference>
<dbReference type="EMBL" id="CP050857">
    <property type="protein sequence ID" value="QLH64559.1"/>
    <property type="molecule type" value="Genomic_DNA"/>
</dbReference>
<dbReference type="EMBL" id="CP050856">
    <property type="protein sequence ID" value="QLH64491.1"/>
    <property type="molecule type" value="Genomic_DNA"/>
</dbReference>
<evidence type="ECO:0000256" key="4">
    <source>
        <dbReference type="ARBA" id="ARBA00022723"/>
    </source>
</evidence>
<geneLocation type="plasmid" evidence="15 17">
    <name>pSsAf2.3-1</name>
</geneLocation>
<evidence type="ECO:0000256" key="7">
    <source>
        <dbReference type="ARBA" id="ARBA00023118"/>
    </source>
</evidence>
<accession>A0A068Z2A9</accession>
<dbReference type="EMBL" id="CP050855">
    <property type="protein sequence ID" value="QLH63542.1"/>
    <property type="molecule type" value="Genomic_DNA"/>
</dbReference>
<dbReference type="InterPro" id="IPR000477">
    <property type="entry name" value="RT_dom"/>
</dbReference>
<comment type="catalytic activity">
    <reaction evidence="9">
        <text>DNA(n) + a 2'-deoxyribonucleoside 5'-triphosphate = DNA(n+1) + diphosphate</text>
        <dbReference type="Rhea" id="RHEA:22508"/>
        <dbReference type="Rhea" id="RHEA-COMP:17339"/>
        <dbReference type="Rhea" id="RHEA-COMP:17340"/>
        <dbReference type="ChEBI" id="CHEBI:33019"/>
        <dbReference type="ChEBI" id="CHEBI:61560"/>
        <dbReference type="ChEBI" id="CHEBI:173112"/>
        <dbReference type="EC" id="2.7.7.49"/>
    </reaction>
</comment>
<keyword evidence="7" id="KW-0051">Antiviral defense</keyword>
<dbReference type="GO" id="GO:0003723">
    <property type="term" value="F:RNA binding"/>
    <property type="evidence" value="ECO:0007669"/>
    <property type="project" value="InterPro"/>
</dbReference>
<reference evidence="15" key="2">
    <citation type="submission" date="2014-06" db="EMBL/GenBank/DDBJ databases">
        <authorList>
            <person name="Foray V.V."/>
        </authorList>
    </citation>
    <scope>NUCLEOTIDE SEQUENCE</scope>
    <source>
        <strain evidence="15">CWBI-2.3</strain>
        <plasmid evidence="15">pSsAf2.3-1</plasmid>
        <plasmid evidence="16">pSsAf2.3-2</plasmid>
    </source>
</reference>
<evidence type="ECO:0000313" key="16">
    <source>
        <dbReference type="EMBL" id="QLH64559.1"/>
    </source>
</evidence>
<dbReference type="Pfam" id="PF08388">
    <property type="entry name" value="GIIM"/>
    <property type="match status" value="1"/>
</dbReference>
<proteinExistence type="inferred from homology"/>
<keyword evidence="2 15" id="KW-0808">Transferase</keyword>
<organism evidence="15 17">
    <name type="scientific">Serratia symbiotica</name>
    <dbReference type="NCBI Taxonomy" id="138074"/>
    <lineage>
        <taxon>Bacteria</taxon>
        <taxon>Pseudomonadati</taxon>
        <taxon>Pseudomonadota</taxon>
        <taxon>Gammaproteobacteria</taxon>
        <taxon>Enterobacterales</taxon>
        <taxon>Yersiniaceae</taxon>
        <taxon>Serratia</taxon>
    </lineage>
</organism>
<evidence type="ECO:0000256" key="2">
    <source>
        <dbReference type="ARBA" id="ARBA00022679"/>
    </source>
</evidence>
<dbReference type="PANTHER" id="PTHR34047">
    <property type="entry name" value="NUCLEAR INTRON MATURASE 1, MITOCHONDRIAL-RELATED"/>
    <property type="match status" value="1"/>
</dbReference>
<dbReference type="STRING" id="138074.SYMBAF_160077"/>
<name>A0A068Z2A9_9GAMM</name>
<dbReference type="Proteomes" id="UP000042738">
    <property type="component" value="Chromosome"/>
</dbReference>
<dbReference type="SUPFAM" id="SSF56672">
    <property type="entry name" value="DNA/RNA polymerases"/>
    <property type="match status" value="1"/>
</dbReference>
<reference evidence="15" key="3">
    <citation type="submission" date="2020-04" db="EMBL/GenBank/DDBJ databases">
        <title>Genomic Insight into Nascent Stage of Mutualistic Insect Bacterial Symbioses through the Bacterial Symbiont Serratia symbiotica.</title>
        <authorList>
            <person name="Renoz F."/>
            <person name="Foray V."/>
            <person name="Ambroise J."/>
            <person name="Baa-Puyoulet P."/>
            <person name="Bearzatto B."/>
            <person name="Mendez G.L."/>
            <person name="Vanderpoorten A."/>
            <person name="Mahillon J."/>
            <person name="Gala J.-L."/>
            <person name="Calevro F."/>
            <person name="Hance T."/>
        </authorList>
    </citation>
    <scope>NUCLEOTIDE SEQUENCE</scope>
    <source>
        <strain evidence="15">CWBI-2.3</strain>
        <plasmid evidence="15">pSsAf2.3-1</plasmid>
        <plasmid evidence="16">pSsAf2.3-2</plasmid>
    </source>
</reference>
<dbReference type="EMBL" id="CP050855">
    <property type="protein sequence ID" value="QLH61872.1"/>
    <property type="molecule type" value="Genomic_DNA"/>
</dbReference>
<dbReference type="CDD" id="cd01651">
    <property type="entry name" value="RT_G2_intron"/>
    <property type="match status" value="1"/>
</dbReference>
<dbReference type="AlphaFoldDB" id="A0A068Z2A9"/>
<evidence type="ECO:0000256" key="6">
    <source>
        <dbReference type="ARBA" id="ARBA00022918"/>
    </source>
</evidence>
<keyword evidence="15" id="KW-0614">Plasmid</keyword>
<dbReference type="PRINTS" id="PR00866">
    <property type="entry name" value="RNADNAPOLMS"/>
</dbReference>
<evidence type="ECO:0000313" key="15">
    <source>
        <dbReference type="EMBL" id="QLH64491.1"/>
    </source>
</evidence>
<dbReference type="NCBIfam" id="TIGR04416">
    <property type="entry name" value="group_II_RT_mat"/>
    <property type="match status" value="1"/>
</dbReference>
<dbReference type="EMBL" id="CP050856">
    <property type="protein sequence ID" value="QLH64490.1"/>
    <property type="molecule type" value="Genomic_DNA"/>
</dbReference>
<dbReference type="PROSITE" id="PS50878">
    <property type="entry name" value="RT_POL"/>
    <property type="match status" value="1"/>
</dbReference>
<evidence type="ECO:0000259" key="10">
    <source>
        <dbReference type="PROSITE" id="PS50878"/>
    </source>
</evidence>
<dbReference type="GO" id="GO:0051607">
    <property type="term" value="P:defense response to virus"/>
    <property type="evidence" value="ECO:0007669"/>
    <property type="project" value="UniProtKB-KW"/>
</dbReference>
<keyword evidence="6 15" id="KW-0695">RNA-directed DNA polymerase</keyword>
<protein>
    <recommendedName>
        <fullName evidence="1">RNA-directed DNA polymerase</fullName>
        <ecNumber evidence="1">2.7.7.49</ecNumber>
    </recommendedName>
</protein>
<dbReference type="InterPro" id="IPR030931">
    <property type="entry name" value="Group_II_RT_mat"/>
</dbReference>
<evidence type="ECO:0000256" key="5">
    <source>
        <dbReference type="ARBA" id="ARBA00022842"/>
    </source>
</evidence>
<dbReference type="GO" id="GO:0046872">
    <property type="term" value="F:metal ion binding"/>
    <property type="evidence" value="ECO:0007669"/>
    <property type="project" value="UniProtKB-KW"/>
</dbReference>
<feature type="domain" description="Reverse transcriptase" evidence="10">
    <location>
        <begin position="49"/>
        <end position="288"/>
    </location>
</feature>
<dbReference type="GO" id="GO:0003964">
    <property type="term" value="F:RNA-directed DNA polymerase activity"/>
    <property type="evidence" value="ECO:0007669"/>
    <property type="project" value="UniProtKB-KW"/>
</dbReference>
<evidence type="ECO:0000313" key="17">
    <source>
        <dbReference type="Proteomes" id="UP000042738"/>
    </source>
</evidence>
<dbReference type="PANTHER" id="PTHR34047:SF3">
    <property type="entry name" value="BLR2052 PROTEIN"/>
    <property type="match status" value="1"/>
</dbReference>
<keyword evidence="5" id="KW-0460">Magnesium</keyword>
<sequence length="420" mass="48790">MNQSKPFALSRHAVWSAYKKVKANKGSAGIDGQSIEEFDRNLVGNLYKIWNRMASGSYMPPAVRRVDIPKATGGTRPLGIPTVSDRIAQMVVKDMLEPILEALFHNDSYGYRPHKSAHDALRMARHRCWRTDWVLDVDIKGFFDNIDHELLMRAVCRHTDCRWVKLYIERWLTASVCMPDGTVQMRDKGTPQGGVISPLLANLFLHYAFDMWMTREFPVVRFERYADDVVIHCKSHAQAMMLRGRLRKRLAECKLEMSPGKTKVVYCKDRERTEAYPEISFDFVGYTFRPRKSFSKEGELSVNFLPAMSGRAAKAIRQTVRGWDLSHKTPLSLEVMARWLNPMLRGWVKYYGHFYRSAMNCIATHVDLHLAKWVARKYKRVHGSLAQAYEWLRRIQRARPGLFAHWEICTRREWSTTRAG</sequence>
<gene>
    <name evidence="15" type="primary">ltrA</name>
    <name evidence="11" type="ORF">SYMBAF_01175</name>
    <name evidence="12" type="ORF">SYMBAF_01495</name>
    <name evidence="13" type="ORF">SYMBAF_12195</name>
    <name evidence="14" type="ORF">SYMBAF_16855</name>
    <name evidence="15" type="ORF">SYMBAF_16860</name>
    <name evidence="16" type="ORF">SYMBAF_17235</name>
</gene>
<keyword evidence="4" id="KW-0479">Metal-binding</keyword>